<organism evidence="1 2">
    <name type="scientific">Cryptolaemus montrouzieri</name>
    <dbReference type="NCBI Taxonomy" id="559131"/>
    <lineage>
        <taxon>Eukaryota</taxon>
        <taxon>Metazoa</taxon>
        <taxon>Ecdysozoa</taxon>
        <taxon>Arthropoda</taxon>
        <taxon>Hexapoda</taxon>
        <taxon>Insecta</taxon>
        <taxon>Pterygota</taxon>
        <taxon>Neoptera</taxon>
        <taxon>Endopterygota</taxon>
        <taxon>Coleoptera</taxon>
        <taxon>Polyphaga</taxon>
        <taxon>Cucujiformia</taxon>
        <taxon>Coccinelloidea</taxon>
        <taxon>Coccinellidae</taxon>
        <taxon>Scymninae</taxon>
        <taxon>Scymnini</taxon>
        <taxon>Cryptolaemus</taxon>
    </lineage>
</organism>
<reference evidence="1 2" key="1">
    <citation type="journal article" date="2021" name="BMC Biol.">
        <title>Horizontally acquired antibacterial genes associated with adaptive radiation of ladybird beetles.</title>
        <authorList>
            <person name="Li H.S."/>
            <person name="Tang X.F."/>
            <person name="Huang Y.H."/>
            <person name="Xu Z.Y."/>
            <person name="Chen M.L."/>
            <person name="Du X.Y."/>
            <person name="Qiu B.Y."/>
            <person name="Chen P.T."/>
            <person name="Zhang W."/>
            <person name="Slipinski A."/>
            <person name="Escalona H.E."/>
            <person name="Waterhouse R.M."/>
            <person name="Zwick A."/>
            <person name="Pang H."/>
        </authorList>
    </citation>
    <scope>NUCLEOTIDE SEQUENCE [LARGE SCALE GENOMIC DNA]</scope>
    <source>
        <strain evidence="1">SYSU2018</strain>
    </source>
</reference>
<keyword evidence="2" id="KW-1185">Reference proteome</keyword>
<dbReference type="Proteomes" id="UP001516400">
    <property type="component" value="Unassembled WGS sequence"/>
</dbReference>
<dbReference type="EMBL" id="JABFTP020000021">
    <property type="protein sequence ID" value="KAL3268502.1"/>
    <property type="molecule type" value="Genomic_DNA"/>
</dbReference>
<evidence type="ECO:0000313" key="1">
    <source>
        <dbReference type="EMBL" id="KAL3268502.1"/>
    </source>
</evidence>
<sequence>MATKYEEVVQKVAKYEIDICALCALTKAKKRGKGTKMKGDFVHIYREMELKNYPVVVVAVYGPNDDANVSEKDTLHDELTRLLDCINIRKENFSMGDINGRTESRADYPVIGRYGEVTVNNNGEL</sequence>
<gene>
    <name evidence="1" type="ORF">HHI36_007614</name>
</gene>
<protein>
    <recommendedName>
        <fullName evidence="3">Craniofacial development protein 2-like</fullName>
    </recommendedName>
</protein>
<proteinExistence type="predicted"/>
<evidence type="ECO:0000313" key="2">
    <source>
        <dbReference type="Proteomes" id="UP001516400"/>
    </source>
</evidence>
<comment type="caution">
    <text evidence="1">The sequence shown here is derived from an EMBL/GenBank/DDBJ whole genome shotgun (WGS) entry which is preliminary data.</text>
</comment>
<accession>A0ABD2MQ70</accession>
<dbReference type="AlphaFoldDB" id="A0ABD2MQ70"/>
<evidence type="ECO:0008006" key="3">
    <source>
        <dbReference type="Google" id="ProtNLM"/>
    </source>
</evidence>
<name>A0ABD2MQ70_9CUCU</name>